<comment type="caution">
    <text evidence="3">The sequence shown here is derived from an EMBL/GenBank/DDBJ whole genome shotgun (WGS) entry which is preliminary data.</text>
</comment>
<keyword evidence="2" id="KW-1133">Transmembrane helix</keyword>
<feature type="compositionally biased region" description="Pro residues" evidence="1">
    <location>
        <begin position="126"/>
        <end position="136"/>
    </location>
</feature>
<keyword evidence="2" id="KW-0472">Membrane</keyword>
<feature type="compositionally biased region" description="Low complexity" evidence="1">
    <location>
        <begin position="137"/>
        <end position="151"/>
    </location>
</feature>
<dbReference type="EMBL" id="JACICE010000001">
    <property type="protein sequence ID" value="MBB3775127.1"/>
    <property type="molecule type" value="Genomic_DNA"/>
</dbReference>
<name>A0ABR6HX19_9SPHN</name>
<proteinExistence type="predicted"/>
<evidence type="ECO:0000256" key="1">
    <source>
        <dbReference type="SAM" id="MobiDB-lite"/>
    </source>
</evidence>
<gene>
    <name evidence="3" type="ORF">FHS52_001070</name>
</gene>
<sequence length="283" mass="30577">MAISDDPLALAADQPRGLATRWAALWQAVRDAPRRRKLASLAIAVALEALILLLLLTLGQQFAGEDDKREVVTMTAIEFAAPPEPEAPAEPERESAASPDTPSPPVTEQELAPEPLRPSPLAINPSPAPEPAPPQQQPQQQPQPQASPKPKIGARINPNRSYGPADTGNPRTAGDSQRVGTAPNGEPLYAARWYREPTDQELAGYLSTANGPGYALIACKTVAGYYVEDCVLQSEGPQGSMMGRAVLAAAWQFRVRPARVNGREQFGSWVRIRIDYTIRKAPR</sequence>
<keyword evidence="4" id="KW-1185">Reference proteome</keyword>
<organism evidence="3 4">
    <name type="scientific">Erythrobacter ramosus</name>
    <dbReference type="NCBI Taxonomy" id="35811"/>
    <lineage>
        <taxon>Bacteria</taxon>
        <taxon>Pseudomonadati</taxon>
        <taxon>Pseudomonadota</taxon>
        <taxon>Alphaproteobacteria</taxon>
        <taxon>Sphingomonadales</taxon>
        <taxon>Erythrobacteraceae</taxon>
        <taxon>Erythrobacter/Porphyrobacter group</taxon>
        <taxon>Erythrobacter</taxon>
    </lineage>
</organism>
<feature type="region of interest" description="Disordered" evidence="1">
    <location>
        <begin position="80"/>
        <end position="184"/>
    </location>
</feature>
<accession>A0ABR6HX19</accession>
<dbReference type="RefSeq" id="WP_237440633.1">
    <property type="nucleotide sequence ID" value="NZ_BAAADZ010000002.1"/>
</dbReference>
<evidence type="ECO:0000256" key="2">
    <source>
        <dbReference type="SAM" id="Phobius"/>
    </source>
</evidence>
<keyword evidence="2" id="KW-0812">Transmembrane</keyword>
<feature type="transmembrane region" description="Helical" evidence="2">
    <location>
        <begin position="38"/>
        <end position="59"/>
    </location>
</feature>
<evidence type="ECO:0000313" key="4">
    <source>
        <dbReference type="Proteomes" id="UP000548685"/>
    </source>
</evidence>
<dbReference type="Proteomes" id="UP000548685">
    <property type="component" value="Unassembled WGS sequence"/>
</dbReference>
<reference evidence="3 4" key="1">
    <citation type="submission" date="2020-08" db="EMBL/GenBank/DDBJ databases">
        <title>Genomic Encyclopedia of Type Strains, Phase IV (KMG-IV): sequencing the most valuable type-strain genomes for metagenomic binning, comparative biology and taxonomic classification.</title>
        <authorList>
            <person name="Goeker M."/>
        </authorList>
    </citation>
    <scope>NUCLEOTIDE SEQUENCE [LARGE SCALE GENOMIC DNA]</scope>
    <source>
        <strain evidence="3 4">DSM 8510</strain>
    </source>
</reference>
<protein>
    <submittedName>
        <fullName evidence="3">Protein TonB</fullName>
    </submittedName>
</protein>
<evidence type="ECO:0000313" key="3">
    <source>
        <dbReference type="EMBL" id="MBB3775127.1"/>
    </source>
</evidence>